<gene>
    <name evidence="11" type="primary">IL5RA</name>
</gene>
<proteinExistence type="predicted"/>
<evidence type="ECO:0000256" key="7">
    <source>
        <dbReference type="ARBA" id="ARBA00023180"/>
    </source>
</evidence>
<dbReference type="PANTHER" id="PTHR23037">
    <property type="entry name" value="CYTOKINE RECEPTOR"/>
    <property type="match status" value="1"/>
</dbReference>
<dbReference type="PANTHER" id="PTHR23037:SF46">
    <property type="entry name" value="INTERLEUKIN 5 RECEPTOR SUBUNIT ALPHA"/>
    <property type="match status" value="1"/>
</dbReference>
<organism evidence="10 11">
    <name type="scientific">Echinops telfairi</name>
    <name type="common">Lesser hedgehog tenrec</name>
    <dbReference type="NCBI Taxonomy" id="9371"/>
    <lineage>
        <taxon>Eukaryota</taxon>
        <taxon>Metazoa</taxon>
        <taxon>Chordata</taxon>
        <taxon>Craniata</taxon>
        <taxon>Vertebrata</taxon>
        <taxon>Euteleostomi</taxon>
        <taxon>Mammalia</taxon>
        <taxon>Eutheria</taxon>
        <taxon>Afrotheria</taxon>
        <taxon>Tenrecidae</taxon>
        <taxon>Tenrecinae</taxon>
        <taxon>Echinops</taxon>
    </lineage>
</organism>
<feature type="transmembrane region" description="Helical" evidence="8">
    <location>
        <begin position="346"/>
        <end position="366"/>
    </location>
</feature>
<keyword evidence="6 11" id="KW-0675">Receptor</keyword>
<dbReference type="PROSITE" id="PS01356">
    <property type="entry name" value="HEMATOPO_REC_S_F2"/>
    <property type="match status" value="1"/>
</dbReference>
<keyword evidence="10" id="KW-1185">Reference proteome</keyword>
<evidence type="ECO:0000256" key="3">
    <source>
        <dbReference type="ARBA" id="ARBA00022729"/>
    </source>
</evidence>
<comment type="subcellular location">
    <subcellularLocation>
        <location evidence="1">Membrane</location>
        <topology evidence="1">Single-pass type I membrane protein</topology>
    </subcellularLocation>
</comment>
<dbReference type="InterPro" id="IPR013783">
    <property type="entry name" value="Ig-like_fold"/>
</dbReference>
<keyword evidence="2 8" id="KW-0812">Transmembrane</keyword>
<dbReference type="GeneID" id="101658950"/>
<dbReference type="Gene3D" id="2.60.40.10">
    <property type="entry name" value="Immunoglobulins"/>
    <property type="match status" value="3"/>
</dbReference>
<evidence type="ECO:0000313" key="10">
    <source>
        <dbReference type="Proteomes" id="UP000694863"/>
    </source>
</evidence>
<dbReference type="InterPro" id="IPR015321">
    <property type="entry name" value="TypeI_recpt_CBD"/>
</dbReference>
<evidence type="ECO:0000256" key="1">
    <source>
        <dbReference type="ARBA" id="ARBA00004479"/>
    </source>
</evidence>
<dbReference type="PROSITE" id="PS50853">
    <property type="entry name" value="FN3"/>
    <property type="match status" value="1"/>
</dbReference>
<reference evidence="11" key="1">
    <citation type="submission" date="2025-08" db="UniProtKB">
        <authorList>
            <consortium name="RefSeq"/>
        </authorList>
    </citation>
    <scope>IDENTIFICATION</scope>
</reference>
<name>A0ABM0J6G6_ECHTE</name>
<evidence type="ECO:0000256" key="2">
    <source>
        <dbReference type="ARBA" id="ARBA00022692"/>
    </source>
</evidence>
<dbReference type="SUPFAM" id="SSF49265">
    <property type="entry name" value="Fibronectin type III"/>
    <property type="match status" value="2"/>
</dbReference>
<dbReference type="RefSeq" id="XP_004715973.2">
    <property type="nucleotide sequence ID" value="XM_004715916.2"/>
</dbReference>
<accession>A0ABM0J6G6</accession>
<evidence type="ECO:0000256" key="8">
    <source>
        <dbReference type="SAM" id="Phobius"/>
    </source>
</evidence>
<evidence type="ECO:0000256" key="4">
    <source>
        <dbReference type="ARBA" id="ARBA00022989"/>
    </source>
</evidence>
<evidence type="ECO:0000313" key="11">
    <source>
        <dbReference type="RefSeq" id="XP_004715973.2"/>
    </source>
</evidence>
<keyword evidence="3" id="KW-0732">Signal</keyword>
<keyword evidence="5 8" id="KW-0472">Membrane</keyword>
<protein>
    <submittedName>
        <fullName evidence="11">Interleukin-5 receptor subunit alpha</fullName>
    </submittedName>
</protein>
<evidence type="ECO:0000259" key="9">
    <source>
        <dbReference type="PROSITE" id="PS50853"/>
    </source>
</evidence>
<feature type="domain" description="Fibronectin type-III" evidence="9">
    <location>
        <begin position="245"/>
        <end position="338"/>
    </location>
</feature>
<evidence type="ECO:0000256" key="5">
    <source>
        <dbReference type="ARBA" id="ARBA00023136"/>
    </source>
</evidence>
<dbReference type="Pfam" id="PF09240">
    <property type="entry name" value="IL6Ra-bind"/>
    <property type="match status" value="1"/>
</dbReference>
<dbReference type="InterPro" id="IPR003961">
    <property type="entry name" value="FN3_dom"/>
</dbReference>
<dbReference type="Proteomes" id="UP000694863">
    <property type="component" value="Unplaced"/>
</dbReference>
<keyword evidence="7" id="KW-0325">Glycoprotein</keyword>
<dbReference type="InterPro" id="IPR036116">
    <property type="entry name" value="FN3_sf"/>
</dbReference>
<sequence>MTCTQDVTMMAAALLILWGITVTLQADLLADKKFLLLPPVNFTIKITGLAQVLLHWEPNPHQEQRNAILGYAVRINAPEEDDYETRDTESQCVTVLHKGFSASVQTIYWDEHSLPASSWVSAELKDPPGSPGTSILNLTCITNTIAKMHLRPFEVSLHCTWLVGLDAPEDTQYFLYYRYGSWTEECQEYSQDILKRNIACWFPRTSIDSTGLQRLVVHVNGSSRHATIKPYDQIFHLHAIDEVNPPMNVTAEIKGTSLCIQWEKPVSGFPTHCFNYEVKIHNTRKSSVLIGAIKTNSFISIIDDISKYSVQVRAAVSAACRKNGQWSKWSQPIYMGNDGLKIAIEWFIILLMAAIVFILLILLLICRTCHLWTKLFPPVPAPKNNLQELFVSPNSEKAGSNETEVEVISFVEEHGFEILEDSVF</sequence>
<evidence type="ECO:0000256" key="6">
    <source>
        <dbReference type="ARBA" id="ARBA00023170"/>
    </source>
</evidence>
<dbReference type="InterPro" id="IPR003532">
    <property type="entry name" value="Short_hematopoietin_rcpt_2_CS"/>
</dbReference>
<keyword evidence="4 8" id="KW-1133">Transmembrane helix</keyword>